<evidence type="ECO:0000256" key="1">
    <source>
        <dbReference type="SAM" id="MobiDB-lite"/>
    </source>
</evidence>
<dbReference type="InterPro" id="IPR002477">
    <property type="entry name" value="Peptidoglycan-bd-like"/>
</dbReference>
<dbReference type="InterPro" id="IPR013693">
    <property type="entry name" value="SpoIID/LytB_N"/>
</dbReference>
<gene>
    <name evidence="4" type="ORF">BK749_00075</name>
</gene>
<accession>A0A243D5N8</accession>
<dbReference type="InterPro" id="IPR036365">
    <property type="entry name" value="PGBD-like_sf"/>
</dbReference>
<feature type="region of interest" description="Disordered" evidence="1">
    <location>
        <begin position="111"/>
        <end position="150"/>
    </location>
</feature>
<dbReference type="RefSeq" id="WP_001110385.1">
    <property type="nucleotide sequence ID" value="NZ_NFDQ01000002.1"/>
</dbReference>
<proteinExistence type="predicted"/>
<dbReference type="Pfam" id="PF01471">
    <property type="entry name" value="PG_binding_1"/>
    <property type="match status" value="1"/>
</dbReference>
<dbReference type="Gene3D" id="2.60.40.1120">
    <property type="entry name" value="Carboxypeptidase-like, regulatory domain"/>
    <property type="match status" value="1"/>
</dbReference>
<dbReference type="Proteomes" id="UP000194911">
    <property type="component" value="Unassembled WGS sequence"/>
</dbReference>
<name>A0A243D5N8_BACTU</name>
<evidence type="ECO:0000313" key="4">
    <source>
        <dbReference type="EMBL" id="OTY80862.1"/>
    </source>
</evidence>
<dbReference type="InterPro" id="IPR036366">
    <property type="entry name" value="PGBDSf"/>
</dbReference>
<feature type="domain" description="Peptidoglycan binding-like" evidence="2">
    <location>
        <begin position="342"/>
        <end position="402"/>
    </location>
</feature>
<reference evidence="4 5" key="1">
    <citation type="submission" date="2016-10" db="EMBL/GenBank/DDBJ databases">
        <title>Comparative genomics of Bacillus thuringiensis reveals a path to pathogens against multiple invertebrate hosts.</title>
        <authorList>
            <person name="Zheng J."/>
            <person name="Gao Q."/>
            <person name="Liu H."/>
            <person name="Peng D."/>
            <person name="Ruan L."/>
            <person name="Sun M."/>
        </authorList>
    </citation>
    <scope>NUCLEOTIDE SEQUENCE [LARGE SCALE GENOMIC DNA]</scope>
    <source>
        <strain evidence="4">BGSC 4CE1</strain>
    </source>
</reference>
<sequence>MNYYNLYTRQNTGTLMVYVFEGNKAKPIIGATVTITGNNQNITLQTNESGQTKVVTLPAKEPYSEYSITVLANGYNSNKPLNISGVQVRPQGKAIQEVQMINNRQINSYRPQDEQKIPPHKLTQPDPIKPEIDPLTIPDPTHPPQPRPQNGPIGVLIPEYIIVHCGAPQDRLAPNYKVKFTDYITKVACAEIYANWHREALIANTLCITSYTLNKVFTQTYEGFDVTCLIQFDHKYNHSQTIDQRIVEVVDTIFNQYIKHPDPLKSQPFLTEYRAHYDRRNPCKLGQYKSEELAKNGKNHQEILNYFYDLCYGTINIKPAAGVIFQGRPTQPPEKILKEGTSGSDVREIQVLLNEISKKYNKIPKIQVNGKFGDTTTKAVKAFQEIFTVPQDGIVDFRTWYKITNIYYSILELK</sequence>
<dbReference type="Pfam" id="PF08486">
    <property type="entry name" value="SpoIID"/>
    <property type="match status" value="1"/>
</dbReference>
<dbReference type="EMBL" id="NFDQ01000002">
    <property type="protein sequence ID" value="OTY80862.1"/>
    <property type="molecule type" value="Genomic_DNA"/>
</dbReference>
<protein>
    <submittedName>
        <fullName evidence="4">Peptidoglycan-binding protein</fullName>
    </submittedName>
</protein>
<dbReference type="AlphaFoldDB" id="A0A243D5N8"/>
<dbReference type="Gene3D" id="1.10.101.10">
    <property type="entry name" value="PGBD-like superfamily/PGBD"/>
    <property type="match status" value="1"/>
</dbReference>
<feature type="domain" description="Sporulation stage II protein D amidase enhancer LytB N-terminal" evidence="3">
    <location>
        <begin position="177"/>
        <end position="242"/>
    </location>
</feature>
<comment type="caution">
    <text evidence="4">The sequence shown here is derived from an EMBL/GenBank/DDBJ whole genome shotgun (WGS) entry which is preliminary data.</text>
</comment>
<feature type="compositionally biased region" description="Pro residues" evidence="1">
    <location>
        <begin position="140"/>
        <end position="149"/>
    </location>
</feature>
<evidence type="ECO:0000313" key="5">
    <source>
        <dbReference type="Proteomes" id="UP000194911"/>
    </source>
</evidence>
<organism evidence="4 5">
    <name type="scientific">Bacillus thuringiensis serovar vazensis</name>
    <dbReference type="NCBI Taxonomy" id="180867"/>
    <lineage>
        <taxon>Bacteria</taxon>
        <taxon>Bacillati</taxon>
        <taxon>Bacillota</taxon>
        <taxon>Bacilli</taxon>
        <taxon>Bacillales</taxon>
        <taxon>Bacillaceae</taxon>
        <taxon>Bacillus</taxon>
        <taxon>Bacillus cereus group</taxon>
    </lineage>
</organism>
<dbReference type="SUPFAM" id="SSF47090">
    <property type="entry name" value="PGBD-like"/>
    <property type="match status" value="1"/>
</dbReference>
<evidence type="ECO:0000259" key="2">
    <source>
        <dbReference type="Pfam" id="PF01471"/>
    </source>
</evidence>
<evidence type="ECO:0000259" key="3">
    <source>
        <dbReference type="Pfam" id="PF08486"/>
    </source>
</evidence>